<name>R9GTV4_9SPHI</name>
<reference evidence="1 2" key="1">
    <citation type="journal article" date="2013" name="Genome Announc.">
        <title>Draft Genome Sequence of Arcticibacter svalbardensis Strain MN12-7T, a Member of the Family Sphingobacteriaceae Isolated from an Arctic Soil Sample.</title>
        <authorList>
            <person name="Shivaji S."/>
            <person name="Ara S."/>
            <person name="Prasad S."/>
            <person name="Manasa B.P."/>
            <person name="Begum Z."/>
            <person name="Singh A."/>
            <person name="Kumar Pinnaka A."/>
        </authorList>
    </citation>
    <scope>NUCLEOTIDE SEQUENCE [LARGE SCALE GENOMIC DNA]</scope>
    <source>
        <strain evidence="1 2">MN12-7</strain>
    </source>
</reference>
<dbReference type="OrthoDB" id="771637at2"/>
<evidence type="ECO:0000313" key="2">
    <source>
        <dbReference type="Proteomes" id="UP000014174"/>
    </source>
</evidence>
<keyword evidence="2" id="KW-1185">Reference proteome</keyword>
<gene>
    <name evidence="1" type="ORF">ADIARSV_1619</name>
</gene>
<dbReference type="Proteomes" id="UP000014174">
    <property type="component" value="Unassembled WGS sequence"/>
</dbReference>
<dbReference type="AlphaFoldDB" id="R9GTV4"/>
<sequence>MTQNKALLIKEWIKTMGFKLTKSHSLDHHRRKIKYYTLGNFGVYEQTTLLGSKLNSKMKFTSWTPWGENIEVNSVKDLWLAYEDFEKYNPNLLTV</sequence>
<dbReference type="RefSeq" id="WP_016194855.1">
    <property type="nucleotide sequence ID" value="NZ_AQPN01000063.1"/>
</dbReference>
<dbReference type="eggNOG" id="ENOG502ZHKR">
    <property type="taxonomic scope" value="Bacteria"/>
</dbReference>
<accession>R9GTV4</accession>
<organism evidence="1 2">
    <name type="scientific">Arcticibacter svalbardensis MN12-7</name>
    <dbReference type="NCBI Taxonomy" id="1150600"/>
    <lineage>
        <taxon>Bacteria</taxon>
        <taxon>Pseudomonadati</taxon>
        <taxon>Bacteroidota</taxon>
        <taxon>Sphingobacteriia</taxon>
        <taxon>Sphingobacteriales</taxon>
        <taxon>Sphingobacteriaceae</taxon>
        <taxon>Arcticibacter</taxon>
    </lineage>
</organism>
<protein>
    <submittedName>
        <fullName evidence="1">Uncharacterized protein</fullName>
    </submittedName>
</protein>
<comment type="caution">
    <text evidence="1">The sequence shown here is derived from an EMBL/GenBank/DDBJ whole genome shotgun (WGS) entry which is preliminary data.</text>
</comment>
<proteinExistence type="predicted"/>
<dbReference type="EMBL" id="AQPN01000063">
    <property type="protein sequence ID" value="EOR95131.1"/>
    <property type="molecule type" value="Genomic_DNA"/>
</dbReference>
<evidence type="ECO:0000313" key="1">
    <source>
        <dbReference type="EMBL" id="EOR95131.1"/>
    </source>
</evidence>